<reference evidence="10 11" key="1">
    <citation type="submission" date="2016-03" db="EMBL/GenBank/DDBJ databases">
        <title>Complete genome sequence of Pedobacter cryoconitis PAMC 27485.</title>
        <authorList>
            <person name="Lee J."/>
            <person name="Kim O.-S."/>
        </authorList>
    </citation>
    <scope>NUCLEOTIDE SEQUENCE [LARGE SCALE GENOMIC DNA]</scope>
    <source>
        <strain evidence="10 11">PAMC 27485</strain>
    </source>
</reference>
<evidence type="ECO:0000259" key="9">
    <source>
        <dbReference type="Pfam" id="PF19335"/>
    </source>
</evidence>
<dbReference type="InterPro" id="IPR002355">
    <property type="entry name" value="Cu_oxidase_Cu_BS"/>
</dbReference>
<dbReference type="RefSeq" id="WP_084359276.1">
    <property type="nucleotide sequence ID" value="NZ_CP014504.1"/>
</dbReference>
<feature type="region of interest" description="Disordered" evidence="4">
    <location>
        <begin position="69"/>
        <end position="104"/>
    </location>
</feature>
<dbReference type="CDD" id="cd13896">
    <property type="entry name" value="CuRO_3_CopA"/>
    <property type="match status" value="1"/>
</dbReference>
<dbReference type="Proteomes" id="UP000071561">
    <property type="component" value="Chromosome"/>
</dbReference>
<dbReference type="Pfam" id="PF00394">
    <property type="entry name" value="Cu-oxidase"/>
    <property type="match status" value="1"/>
</dbReference>
<evidence type="ECO:0000256" key="1">
    <source>
        <dbReference type="ARBA" id="ARBA00022723"/>
    </source>
</evidence>
<dbReference type="Pfam" id="PF19335">
    <property type="entry name" value="HMBD"/>
    <property type="match status" value="2"/>
</dbReference>
<keyword evidence="1" id="KW-0479">Metal-binding</keyword>
<organism evidence="10 11">
    <name type="scientific">Pedobacter cryoconitis</name>
    <dbReference type="NCBI Taxonomy" id="188932"/>
    <lineage>
        <taxon>Bacteria</taxon>
        <taxon>Pseudomonadati</taxon>
        <taxon>Bacteroidota</taxon>
        <taxon>Sphingobacteriia</taxon>
        <taxon>Sphingobacteriales</taxon>
        <taxon>Sphingobacteriaceae</taxon>
        <taxon>Pedobacter</taxon>
    </lineage>
</organism>
<accession>A0A127VEW8</accession>
<keyword evidence="2" id="KW-0560">Oxidoreductase</keyword>
<feature type="domain" description="Plastocyanin-like" evidence="7">
    <location>
        <begin position="609"/>
        <end position="723"/>
    </location>
</feature>
<evidence type="ECO:0000256" key="2">
    <source>
        <dbReference type="ARBA" id="ARBA00023002"/>
    </source>
</evidence>
<keyword evidence="3" id="KW-0186">Copper</keyword>
<dbReference type="PANTHER" id="PTHR11709">
    <property type="entry name" value="MULTI-COPPER OXIDASE"/>
    <property type="match status" value="1"/>
</dbReference>
<dbReference type="PROSITE" id="PS00080">
    <property type="entry name" value="MULTICOPPER_OXIDASE2"/>
    <property type="match status" value="1"/>
</dbReference>
<evidence type="ECO:0000259" key="7">
    <source>
        <dbReference type="Pfam" id="PF07731"/>
    </source>
</evidence>
<dbReference type="OrthoDB" id="9757546at2"/>
<dbReference type="Pfam" id="PF07732">
    <property type="entry name" value="Cu-oxidase_3"/>
    <property type="match status" value="1"/>
</dbReference>
<dbReference type="InterPro" id="IPR045800">
    <property type="entry name" value="HMBD"/>
</dbReference>
<dbReference type="GO" id="GO:0016491">
    <property type="term" value="F:oxidoreductase activity"/>
    <property type="evidence" value="ECO:0007669"/>
    <property type="project" value="UniProtKB-KW"/>
</dbReference>
<dbReference type="InterPro" id="IPR045087">
    <property type="entry name" value="Cu-oxidase_fam"/>
</dbReference>
<feature type="chain" id="PRO_5007280520" evidence="5">
    <location>
        <begin position="19"/>
        <end position="931"/>
    </location>
</feature>
<feature type="region of interest" description="Disordered" evidence="4">
    <location>
        <begin position="139"/>
        <end position="163"/>
    </location>
</feature>
<dbReference type="Gene3D" id="2.60.40.420">
    <property type="entry name" value="Cupredoxins - blue copper proteins"/>
    <property type="match status" value="3"/>
</dbReference>
<dbReference type="InterPro" id="IPR011706">
    <property type="entry name" value="Cu-oxidase_C"/>
</dbReference>
<dbReference type="InterPro" id="IPR033138">
    <property type="entry name" value="Cu_oxidase_CS"/>
</dbReference>
<feature type="domain" description="Plastocyanin-like" evidence="6">
    <location>
        <begin position="390"/>
        <end position="479"/>
    </location>
</feature>
<dbReference type="CDD" id="cd13874">
    <property type="entry name" value="CuRO_2_CopA"/>
    <property type="match status" value="1"/>
</dbReference>
<feature type="domain" description="Heavy metal binding" evidence="9">
    <location>
        <begin position="110"/>
        <end position="135"/>
    </location>
</feature>
<evidence type="ECO:0000259" key="6">
    <source>
        <dbReference type="Pfam" id="PF00394"/>
    </source>
</evidence>
<evidence type="ECO:0000313" key="10">
    <source>
        <dbReference type="EMBL" id="AMP99750.1"/>
    </source>
</evidence>
<dbReference type="SUPFAM" id="SSF49503">
    <property type="entry name" value="Cupredoxins"/>
    <property type="match status" value="3"/>
</dbReference>
<keyword evidence="11" id="KW-1185">Reference proteome</keyword>
<gene>
    <name evidence="10" type="ORF">AY601_2874</name>
</gene>
<dbReference type="InterPro" id="IPR001117">
    <property type="entry name" value="Cu-oxidase_2nd"/>
</dbReference>
<dbReference type="InterPro" id="IPR008972">
    <property type="entry name" value="Cupredoxin"/>
</dbReference>
<dbReference type="InterPro" id="IPR034282">
    <property type="entry name" value="CuRO_2_CopA"/>
</dbReference>
<dbReference type="GO" id="GO:0005507">
    <property type="term" value="F:copper ion binding"/>
    <property type="evidence" value="ECO:0007669"/>
    <property type="project" value="InterPro"/>
</dbReference>
<feature type="domain" description="Plastocyanin-like" evidence="8">
    <location>
        <begin position="210"/>
        <end position="320"/>
    </location>
</feature>
<feature type="domain" description="Heavy metal binding" evidence="9">
    <location>
        <begin position="39"/>
        <end position="63"/>
    </location>
</feature>
<dbReference type="PROSITE" id="PS00079">
    <property type="entry name" value="MULTICOPPER_OXIDASE1"/>
    <property type="match status" value="1"/>
</dbReference>
<name>A0A127VEW8_9SPHI</name>
<dbReference type="AlphaFoldDB" id="A0A127VEW8"/>
<keyword evidence="5" id="KW-0732">Signal</keyword>
<evidence type="ECO:0000313" key="11">
    <source>
        <dbReference type="Proteomes" id="UP000071561"/>
    </source>
</evidence>
<evidence type="ECO:0000256" key="5">
    <source>
        <dbReference type="SAM" id="SignalP"/>
    </source>
</evidence>
<feature type="compositionally biased region" description="Basic and acidic residues" evidence="4">
    <location>
        <begin position="139"/>
        <end position="161"/>
    </location>
</feature>
<dbReference type="PANTHER" id="PTHR11709:SF394">
    <property type="entry name" value="FI03373P-RELATED"/>
    <property type="match status" value="1"/>
</dbReference>
<sequence precursor="true">MKNILTAFLLILYSTVSAQEMKGMKMPKKESNKQAETIYTCPMHPEIQSSKPGNCPKCGMKLVVKKTTAPKQKVSVPDQKSQPVKASDMGDMNMPMKKQGDNEPTQTVTYTCPMHPEIHATKPGNCPKCGMKLVPEKAKATKPKHDQMEMPVKDHSKKNDGMDDMGGMDMGDNTATMENIKRAKLNLGPIKTISNSAPPRTVRYDLYIADTTVTYGKKTKRAIAVNGQIPMPTLTFTQGDTALIYVHNNLNEETSLHWHGLFLPNKMDGVPFLTQMPIKPHSTYIYKFPIVQNGTHWYHSHFELQEQIGMYGAFIMNKRKEWEIPTLPVVISEWTDMKPEEVHRSLKNANDWFAIKKGTTQSYAEAIRTGHFKTKVTNEWKRMNAMDVSDVYYDTFLINGKNQNVQPQFKGGDKVRLRIANGGASDYFWLTYSGGKITVVATDGNDVEPVEVDRLIIAVSETYDVVVTIPENKSYEFLVTPEDRTKSASLWLGKGEKVPAQKLPKLKYFAGMKMMNDMMDMNGNMVEMEGMKMQNQVMDMNTVMYPEVTGEENSKVENKKAAMSGMQMPNDKSMAGMNMAADNPDIVTLNYGMLRDPKKTTLPNGPWKELKFDLTGNMNRYVWTLDNKTVSESDKILIKKGENVRIILFNNSMMRHPMHLHGHDFRVVNGQGENAPMKNIIDIMPMERDTIEFAATEPGGDWFFHCHILYHMMSGMGRVFSYENSPPNPEIPNPKLAQRKLFSDDREFHPMARIGIETNGSDGEIMLANTRYRFTTEWRIGFDKEMGYESESHFGRYIGRNQWLFPYVGWDFRKRTIDLMDKNIFGQSLSPGDNLFGQKNTKNFRQVFHLGVQYTLPMLVVADASVDHKGNVRFQLMREDVPISKRLRFQFMVNTDKEYMAGFRYIVTKYFGLSTHYDSDMGYGAGLTLNY</sequence>
<dbReference type="InterPro" id="IPR034279">
    <property type="entry name" value="CuRO_3_CopA"/>
</dbReference>
<dbReference type="PATRIC" id="fig|188932.3.peg.2998"/>
<dbReference type="InterPro" id="IPR011707">
    <property type="entry name" value="Cu-oxidase-like_N"/>
</dbReference>
<dbReference type="Pfam" id="PF07731">
    <property type="entry name" value="Cu-oxidase_2"/>
    <property type="match status" value="1"/>
</dbReference>
<feature type="signal peptide" evidence="5">
    <location>
        <begin position="1"/>
        <end position="18"/>
    </location>
</feature>
<dbReference type="EMBL" id="CP014504">
    <property type="protein sequence ID" value="AMP99750.1"/>
    <property type="molecule type" value="Genomic_DNA"/>
</dbReference>
<dbReference type="KEGG" id="pcm:AY601_2874"/>
<evidence type="ECO:0000256" key="3">
    <source>
        <dbReference type="ARBA" id="ARBA00023008"/>
    </source>
</evidence>
<evidence type="ECO:0000256" key="4">
    <source>
        <dbReference type="SAM" id="MobiDB-lite"/>
    </source>
</evidence>
<protein>
    <submittedName>
        <fullName evidence="10">Copper-resistance protein CopA</fullName>
    </submittedName>
</protein>
<evidence type="ECO:0000259" key="8">
    <source>
        <dbReference type="Pfam" id="PF07732"/>
    </source>
</evidence>
<proteinExistence type="predicted"/>